<feature type="transmembrane region" description="Helical" evidence="1">
    <location>
        <begin position="6"/>
        <end position="26"/>
    </location>
</feature>
<keyword evidence="1" id="KW-0472">Membrane</keyword>
<keyword evidence="1" id="KW-0812">Transmembrane</keyword>
<sequence>MSCGKTSIPLQICLYFCLDFVILPLFDI</sequence>
<name>A0A0A8ZQA4_ARUDO</name>
<evidence type="ECO:0000256" key="1">
    <source>
        <dbReference type="SAM" id="Phobius"/>
    </source>
</evidence>
<reference evidence="2" key="2">
    <citation type="journal article" date="2015" name="Data Brief">
        <title>Shoot transcriptome of the giant reed, Arundo donax.</title>
        <authorList>
            <person name="Barrero R.A."/>
            <person name="Guerrero F.D."/>
            <person name="Moolhuijzen P."/>
            <person name="Goolsby J.A."/>
            <person name="Tidwell J."/>
            <person name="Bellgard S.E."/>
            <person name="Bellgard M.I."/>
        </authorList>
    </citation>
    <scope>NUCLEOTIDE SEQUENCE</scope>
    <source>
        <tissue evidence="2">Shoot tissue taken approximately 20 cm above the soil surface</tissue>
    </source>
</reference>
<protein>
    <submittedName>
        <fullName evidence="2">Uncharacterized protein</fullName>
    </submittedName>
</protein>
<proteinExistence type="predicted"/>
<evidence type="ECO:0000313" key="2">
    <source>
        <dbReference type="EMBL" id="JAD39883.1"/>
    </source>
</evidence>
<accession>A0A0A8ZQA4</accession>
<dbReference type="EMBL" id="GBRH01258012">
    <property type="protein sequence ID" value="JAD39883.1"/>
    <property type="molecule type" value="Transcribed_RNA"/>
</dbReference>
<reference evidence="2" key="1">
    <citation type="submission" date="2014-09" db="EMBL/GenBank/DDBJ databases">
        <authorList>
            <person name="Magalhaes I.L.F."/>
            <person name="Oliveira U."/>
            <person name="Santos F.R."/>
            <person name="Vidigal T.H.D.A."/>
            <person name="Brescovit A.D."/>
            <person name="Santos A.J."/>
        </authorList>
    </citation>
    <scope>NUCLEOTIDE SEQUENCE</scope>
    <source>
        <tissue evidence="2">Shoot tissue taken approximately 20 cm above the soil surface</tissue>
    </source>
</reference>
<keyword evidence="1" id="KW-1133">Transmembrane helix</keyword>
<dbReference type="AlphaFoldDB" id="A0A0A8ZQA4"/>
<organism evidence="2">
    <name type="scientific">Arundo donax</name>
    <name type="common">Giant reed</name>
    <name type="synonym">Donax arundinaceus</name>
    <dbReference type="NCBI Taxonomy" id="35708"/>
    <lineage>
        <taxon>Eukaryota</taxon>
        <taxon>Viridiplantae</taxon>
        <taxon>Streptophyta</taxon>
        <taxon>Embryophyta</taxon>
        <taxon>Tracheophyta</taxon>
        <taxon>Spermatophyta</taxon>
        <taxon>Magnoliopsida</taxon>
        <taxon>Liliopsida</taxon>
        <taxon>Poales</taxon>
        <taxon>Poaceae</taxon>
        <taxon>PACMAD clade</taxon>
        <taxon>Arundinoideae</taxon>
        <taxon>Arundineae</taxon>
        <taxon>Arundo</taxon>
    </lineage>
</organism>